<dbReference type="InterPro" id="IPR011009">
    <property type="entry name" value="Kinase-like_dom_sf"/>
</dbReference>
<dbReference type="AlphaFoldDB" id="A0A2A6BCW3"/>
<evidence type="ECO:0000256" key="6">
    <source>
        <dbReference type="ARBA" id="ARBA00037966"/>
    </source>
</evidence>
<accession>A0A2A6BCW3</accession>
<dbReference type="InterPro" id="IPR000719">
    <property type="entry name" value="Prot_kinase_dom"/>
</dbReference>
<dbReference type="Pfam" id="PF00069">
    <property type="entry name" value="Pkinase"/>
    <property type="match status" value="1"/>
</dbReference>
<evidence type="ECO:0000256" key="5">
    <source>
        <dbReference type="ARBA" id="ARBA00022840"/>
    </source>
</evidence>
<dbReference type="OrthoDB" id="310217at2759"/>
<keyword evidence="1" id="KW-0723">Serine/threonine-protein kinase</keyword>
<dbReference type="Gene3D" id="1.10.510.10">
    <property type="entry name" value="Transferase(Phosphotransferase) domain 1"/>
    <property type="match status" value="1"/>
</dbReference>
<dbReference type="SUPFAM" id="SSF56112">
    <property type="entry name" value="Protein kinase-like (PK-like)"/>
    <property type="match status" value="1"/>
</dbReference>
<dbReference type="GO" id="GO:0004674">
    <property type="term" value="F:protein serine/threonine kinase activity"/>
    <property type="evidence" value="ECO:0000318"/>
    <property type="project" value="GO_Central"/>
</dbReference>
<evidence type="ECO:0000313" key="8">
    <source>
        <dbReference type="Proteomes" id="UP000005239"/>
    </source>
</evidence>
<keyword evidence="5" id="KW-0067">ATP-binding</keyword>
<name>A0A2A6BCW3_PRIPA</name>
<evidence type="ECO:0000256" key="3">
    <source>
        <dbReference type="ARBA" id="ARBA00022741"/>
    </source>
</evidence>
<keyword evidence="8" id="KW-1185">Reference proteome</keyword>
<protein>
    <submittedName>
        <fullName evidence="7">Protein kinase domain-containing protein</fullName>
    </submittedName>
</protein>
<dbReference type="Proteomes" id="UP000005239">
    <property type="component" value="Unassembled WGS sequence"/>
</dbReference>
<evidence type="ECO:0000313" key="7">
    <source>
        <dbReference type="EnsemblMetazoa" id="PPA06852.1"/>
    </source>
</evidence>
<organism evidence="7 8">
    <name type="scientific">Pristionchus pacificus</name>
    <name type="common">Parasitic nematode worm</name>
    <dbReference type="NCBI Taxonomy" id="54126"/>
    <lineage>
        <taxon>Eukaryota</taxon>
        <taxon>Metazoa</taxon>
        <taxon>Ecdysozoa</taxon>
        <taxon>Nematoda</taxon>
        <taxon>Chromadorea</taxon>
        <taxon>Rhabditida</taxon>
        <taxon>Rhabditina</taxon>
        <taxon>Diplogasteromorpha</taxon>
        <taxon>Diplogasteroidea</taxon>
        <taxon>Neodiplogasteridae</taxon>
        <taxon>Pristionchus</taxon>
    </lineage>
</organism>
<dbReference type="InterPro" id="IPR017441">
    <property type="entry name" value="Protein_kinase_ATP_BS"/>
</dbReference>
<keyword evidence="3" id="KW-0547">Nucleotide-binding</keyword>
<reference evidence="8" key="1">
    <citation type="journal article" date="2008" name="Nat. Genet.">
        <title>The Pristionchus pacificus genome provides a unique perspective on nematode lifestyle and parasitism.</title>
        <authorList>
            <person name="Dieterich C."/>
            <person name="Clifton S.W."/>
            <person name="Schuster L.N."/>
            <person name="Chinwalla A."/>
            <person name="Delehaunty K."/>
            <person name="Dinkelacker I."/>
            <person name="Fulton L."/>
            <person name="Fulton R."/>
            <person name="Godfrey J."/>
            <person name="Minx P."/>
            <person name="Mitreva M."/>
            <person name="Roeseler W."/>
            <person name="Tian H."/>
            <person name="Witte H."/>
            <person name="Yang S.P."/>
            <person name="Wilson R.K."/>
            <person name="Sommer R.J."/>
        </authorList>
    </citation>
    <scope>NUCLEOTIDE SEQUENCE [LARGE SCALE GENOMIC DNA]</scope>
    <source>
        <strain evidence="8">PS312</strain>
    </source>
</reference>
<dbReference type="InterPro" id="IPR051175">
    <property type="entry name" value="CLK_kinases"/>
</dbReference>
<dbReference type="PANTHER" id="PTHR45646:SF11">
    <property type="entry name" value="SERINE_THREONINE-PROTEIN KINASE DOA"/>
    <property type="match status" value="1"/>
</dbReference>
<dbReference type="InterPro" id="IPR008271">
    <property type="entry name" value="Ser/Thr_kinase_AS"/>
</dbReference>
<dbReference type="GO" id="GO:0005524">
    <property type="term" value="F:ATP binding"/>
    <property type="evidence" value="ECO:0007669"/>
    <property type="project" value="UniProtKB-UniRule"/>
</dbReference>
<reference evidence="7" key="2">
    <citation type="submission" date="2022-06" db="UniProtKB">
        <authorList>
            <consortium name="EnsemblMetazoa"/>
        </authorList>
    </citation>
    <scope>IDENTIFICATION</scope>
    <source>
        <strain evidence="7">PS312</strain>
    </source>
</reference>
<sequence length="398" mass="46218">FQETRRFDEKLPNGGVTYTDGKGIEHFRGTNFRSLHGAILYDRYDLHHVIGMGTFGVVYRITDRAHEHRQMAMKVEPVSSQTTRQLAVIARLKSSPFTDEKFYIAQHYESFNIIISKVNHLCTVMDQYGCNVHQLLEDNKQGLPVTLCFIMLKQVLEGFSYLHEVACISHLDFKPENVVLLSWRRQDIKQGFDITEVPTIRIIDFNSATLQVQTYGRNACTIHYRPPEACLRLGVNRLADIWSVGCFAYFIHTRRTLFCNYTNIGVLLQHERTLDATPQHILMCAHRAGSHLIRPIVWGGRLRLFLDENLNAESLINSRPLRLHYNRDDFREIAYYALMRAMLEQDVDQRPTASQLLAMPIFNLPIIFQNNRRRPFFRRVHSLPTALIGRPRTAEAQF</sequence>
<dbReference type="SMART" id="SM00220">
    <property type="entry name" value="S_TKc"/>
    <property type="match status" value="1"/>
</dbReference>
<dbReference type="GO" id="GO:0043484">
    <property type="term" value="P:regulation of RNA splicing"/>
    <property type="evidence" value="ECO:0000318"/>
    <property type="project" value="GO_Central"/>
</dbReference>
<gene>
    <name evidence="7" type="primary">WBGene00096406</name>
</gene>
<dbReference type="EnsemblMetazoa" id="PPA06852.1">
    <property type="protein sequence ID" value="PPA06852.1"/>
    <property type="gene ID" value="WBGene00096406"/>
</dbReference>
<dbReference type="GO" id="GO:0005634">
    <property type="term" value="C:nucleus"/>
    <property type="evidence" value="ECO:0000318"/>
    <property type="project" value="GO_Central"/>
</dbReference>
<dbReference type="PROSITE" id="PS00107">
    <property type="entry name" value="PROTEIN_KINASE_ATP"/>
    <property type="match status" value="1"/>
</dbReference>
<keyword evidence="2" id="KW-0808">Transferase</keyword>
<proteinExistence type="inferred from homology"/>
<keyword evidence="4" id="KW-0418">Kinase</keyword>
<dbReference type="PROSITE" id="PS50011">
    <property type="entry name" value="PROTEIN_KINASE_DOM"/>
    <property type="match status" value="1"/>
</dbReference>
<evidence type="ECO:0000256" key="4">
    <source>
        <dbReference type="ARBA" id="ARBA00022777"/>
    </source>
</evidence>
<dbReference type="PANTHER" id="PTHR45646">
    <property type="entry name" value="SERINE/THREONINE-PROTEIN KINASE DOA-RELATED"/>
    <property type="match status" value="1"/>
</dbReference>
<dbReference type="PROSITE" id="PS00108">
    <property type="entry name" value="PROTEIN_KINASE_ST"/>
    <property type="match status" value="1"/>
</dbReference>
<evidence type="ECO:0000256" key="2">
    <source>
        <dbReference type="ARBA" id="ARBA00022679"/>
    </source>
</evidence>
<accession>A0A8R1U7B7</accession>
<evidence type="ECO:0000256" key="1">
    <source>
        <dbReference type="ARBA" id="ARBA00022527"/>
    </source>
</evidence>
<dbReference type="Gene3D" id="3.30.200.20">
    <property type="entry name" value="Phosphorylase Kinase, domain 1"/>
    <property type="match status" value="1"/>
</dbReference>
<comment type="similarity">
    <text evidence="6">Belongs to the protein kinase superfamily. CMGC Ser/Thr protein kinase family. Lammer subfamily.</text>
</comment>